<gene>
    <name evidence="6" type="ORF">BN1051_02188</name>
</gene>
<dbReference type="PRINTS" id="PR00033">
    <property type="entry name" value="HTHASNC"/>
</dbReference>
<dbReference type="PATRIC" id="fig|1461584.3.peg.2163"/>
<evidence type="ECO:0000256" key="1">
    <source>
        <dbReference type="ARBA" id="ARBA00023015"/>
    </source>
</evidence>
<dbReference type="InterPro" id="IPR036388">
    <property type="entry name" value="WH-like_DNA-bd_sf"/>
</dbReference>
<feature type="domain" description="Transcription regulator AsnC/Lrp ligand binding" evidence="4">
    <location>
        <begin position="68"/>
        <end position="137"/>
    </location>
</feature>
<dbReference type="Pfam" id="PF01037">
    <property type="entry name" value="AsnC_trans_reg"/>
    <property type="match status" value="1"/>
</dbReference>
<sequence length="335" mass="36150">MEILDEPDRRLAAALHIAPRATWDELAAVLGVDASTVSRRFARLVRSGILRIVGETDWGLFSSTLPVHLRLQTGSASPAQVLEKLADFPEVQRLALTSGTHPIFATVHAASEPATAELLSRIHDLPGVAAVTSLPVLDYSGKGSGWVPDVLDEAQRSRCVELAAAAEAPDAGRGRPEGTERQAVELLRADPRLAASRLAKPLGVARSTAQRILHRVFEQGWLRARVEIDGSHLGYATPFVLRVKTEPSAALQVRRVLGAHPSTRFVTQVASEHNVLCNGLARSRTHLAELINNDFAAVAGVRELDADLFLAETKRYWIPRGASGTLGEFAPPPLL</sequence>
<evidence type="ECO:0000256" key="2">
    <source>
        <dbReference type="ARBA" id="ARBA00023125"/>
    </source>
</evidence>
<dbReference type="GO" id="GO:0005829">
    <property type="term" value="C:cytosol"/>
    <property type="evidence" value="ECO:0007669"/>
    <property type="project" value="TreeGrafter"/>
</dbReference>
<dbReference type="GO" id="GO:0043565">
    <property type="term" value="F:sequence-specific DNA binding"/>
    <property type="evidence" value="ECO:0007669"/>
    <property type="project" value="InterPro"/>
</dbReference>
<keyword evidence="3" id="KW-0804">Transcription</keyword>
<keyword evidence="2" id="KW-0238">DNA-binding</keyword>
<dbReference type="AlphaFoldDB" id="A0A078MRE0"/>
<dbReference type="SMART" id="SM00344">
    <property type="entry name" value="HTH_ASNC"/>
    <property type="match status" value="1"/>
</dbReference>
<keyword evidence="1" id="KW-0805">Transcription regulation</keyword>
<evidence type="ECO:0000259" key="5">
    <source>
        <dbReference type="Pfam" id="PF13404"/>
    </source>
</evidence>
<reference evidence="6" key="1">
    <citation type="submission" date="2014-07" db="EMBL/GenBank/DDBJ databases">
        <authorList>
            <person name="Urmite Genomes Urmite Genomes"/>
        </authorList>
    </citation>
    <scope>NUCLEOTIDE SEQUENCE</scope>
    <source>
        <strain evidence="6">11W110_air</strain>
    </source>
</reference>
<proteinExistence type="predicted"/>
<dbReference type="EMBL" id="LN483071">
    <property type="protein sequence ID" value="CEA08830.1"/>
    <property type="molecule type" value="Genomic_DNA"/>
</dbReference>
<dbReference type="InterPro" id="IPR019888">
    <property type="entry name" value="Tscrpt_reg_AsnC-like"/>
</dbReference>
<dbReference type="SUPFAM" id="SSF46785">
    <property type="entry name" value="Winged helix' DNA-binding domain"/>
    <property type="match status" value="2"/>
</dbReference>
<protein>
    <submittedName>
        <fullName evidence="6">AsnC family protein</fullName>
    </submittedName>
</protein>
<evidence type="ECO:0000259" key="4">
    <source>
        <dbReference type="Pfam" id="PF01037"/>
    </source>
</evidence>
<dbReference type="InterPro" id="IPR011008">
    <property type="entry name" value="Dimeric_a/b-barrel"/>
</dbReference>
<evidence type="ECO:0000313" key="6">
    <source>
        <dbReference type="EMBL" id="CEA08830.1"/>
    </source>
</evidence>
<evidence type="ECO:0000256" key="3">
    <source>
        <dbReference type="ARBA" id="ARBA00023163"/>
    </source>
</evidence>
<dbReference type="InterPro" id="IPR019887">
    <property type="entry name" value="Tscrpt_reg_AsnC/Lrp_C"/>
</dbReference>
<dbReference type="GO" id="GO:0043200">
    <property type="term" value="P:response to amino acid"/>
    <property type="evidence" value="ECO:0007669"/>
    <property type="project" value="TreeGrafter"/>
</dbReference>
<organism evidence="6">
    <name type="scientific">Arthrobacter saudimassiliensis</name>
    <dbReference type="NCBI Taxonomy" id="1461584"/>
    <lineage>
        <taxon>Bacteria</taxon>
        <taxon>Bacillati</taxon>
        <taxon>Actinomycetota</taxon>
        <taxon>Actinomycetes</taxon>
        <taxon>Micrococcales</taxon>
        <taxon>Micrococcaceae</taxon>
        <taxon>Arthrobacter</taxon>
    </lineage>
</organism>
<feature type="domain" description="HTH asnC-type" evidence="5">
    <location>
        <begin position="4"/>
        <end position="44"/>
    </location>
</feature>
<dbReference type="Gene3D" id="3.30.70.920">
    <property type="match status" value="2"/>
</dbReference>
<dbReference type="Pfam" id="PF13404">
    <property type="entry name" value="HTH_AsnC-type"/>
    <property type="match status" value="1"/>
</dbReference>
<dbReference type="Gene3D" id="1.10.10.10">
    <property type="entry name" value="Winged helix-like DNA-binding domain superfamily/Winged helix DNA-binding domain"/>
    <property type="match status" value="1"/>
</dbReference>
<dbReference type="PANTHER" id="PTHR30154">
    <property type="entry name" value="LEUCINE-RESPONSIVE REGULATORY PROTEIN"/>
    <property type="match status" value="1"/>
</dbReference>
<accession>A0A078MRE0</accession>
<dbReference type="InterPro" id="IPR000485">
    <property type="entry name" value="AsnC-type_HTH_dom"/>
</dbReference>
<name>A0A078MRE0_9MICC</name>
<dbReference type="InterPro" id="IPR036390">
    <property type="entry name" value="WH_DNA-bd_sf"/>
</dbReference>
<dbReference type="PANTHER" id="PTHR30154:SF34">
    <property type="entry name" value="TRANSCRIPTIONAL REGULATOR AZLB"/>
    <property type="match status" value="1"/>
</dbReference>
<dbReference type="SUPFAM" id="SSF54909">
    <property type="entry name" value="Dimeric alpha+beta barrel"/>
    <property type="match status" value="1"/>
</dbReference>